<sequence length="131" mass="15377">MKWGESVFCVCAKNARDRSQYAMEAELRYRSPKGRRGRCELICPPLRFGSNVDISKRELLPSAQFAQRPIDRCARGDSCGWQQFPCAHMHRKSLGATRIQTVHFNYFITLKDHALVRKFWIWVGREICWKL</sequence>
<dbReference type="AlphaFoldDB" id="A0AAV4S4Q0"/>
<gene>
    <name evidence="1" type="ORF">CEXT_788171</name>
</gene>
<reference evidence="1 2" key="1">
    <citation type="submission" date="2021-06" db="EMBL/GenBank/DDBJ databases">
        <title>Caerostris extrusa draft genome.</title>
        <authorList>
            <person name="Kono N."/>
            <person name="Arakawa K."/>
        </authorList>
    </citation>
    <scope>NUCLEOTIDE SEQUENCE [LARGE SCALE GENOMIC DNA]</scope>
</reference>
<accession>A0AAV4S4Q0</accession>
<name>A0AAV4S4Q0_CAEEX</name>
<protein>
    <submittedName>
        <fullName evidence="1">Uncharacterized protein</fullName>
    </submittedName>
</protein>
<evidence type="ECO:0000313" key="1">
    <source>
        <dbReference type="EMBL" id="GIY28319.1"/>
    </source>
</evidence>
<comment type="caution">
    <text evidence="1">The sequence shown here is derived from an EMBL/GenBank/DDBJ whole genome shotgun (WGS) entry which is preliminary data.</text>
</comment>
<evidence type="ECO:0000313" key="2">
    <source>
        <dbReference type="Proteomes" id="UP001054945"/>
    </source>
</evidence>
<organism evidence="1 2">
    <name type="scientific">Caerostris extrusa</name>
    <name type="common">Bark spider</name>
    <name type="synonym">Caerostris bankana</name>
    <dbReference type="NCBI Taxonomy" id="172846"/>
    <lineage>
        <taxon>Eukaryota</taxon>
        <taxon>Metazoa</taxon>
        <taxon>Ecdysozoa</taxon>
        <taxon>Arthropoda</taxon>
        <taxon>Chelicerata</taxon>
        <taxon>Arachnida</taxon>
        <taxon>Araneae</taxon>
        <taxon>Araneomorphae</taxon>
        <taxon>Entelegynae</taxon>
        <taxon>Araneoidea</taxon>
        <taxon>Araneidae</taxon>
        <taxon>Caerostris</taxon>
    </lineage>
</organism>
<dbReference type="Proteomes" id="UP001054945">
    <property type="component" value="Unassembled WGS sequence"/>
</dbReference>
<dbReference type="EMBL" id="BPLR01008935">
    <property type="protein sequence ID" value="GIY28319.1"/>
    <property type="molecule type" value="Genomic_DNA"/>
</dbReference>
<keyword evidence="2" id="KW-1185">Reference proteome</keyword>
<proteinExistence type="predicted"/>